<feature type="region of interest" description="Disordered" evidence="1">
    <location>
        <begin position="83"/>
        <end position="135"/>
    </location>
</feature>
<dbReference type="Proteomes" id="UP000092952">
    <property type="component" value="Chromosome"/>
</dbReference>
<feature type="compositionally biased region" description="Polar residues" evidence="1">
    <location>
        <begin position="83"/>
        <end position="93"/>
    </location>
</feature>
<dbReference type="RefSeq" id="WP_068805530.1">
    <property type="nucleotide sequence ID" value="NZ_CP014671.1"/>
</dbReference>
<accession>A0A1B1YVL2</accession>
<name>A0A1B1YVL2_9GAMM</name>
<dbReference type="EMBL" id="CP014671">
    <property type="protein sequence ID" value="ANX04728.1"/>
    <property type="molecule type" value="Genomic_DNA"/>
</dbReference>
<evidence type="ECO:0000256" key="1">
    <source>
        <dbReference type="SAM" id="MobiDB-lite"/>
    </source>
</evidence>
<gene>
    <name evidence="2" type="ORF">PG2T_11495</name>
</gene>
<dbReference type="KEGG" id="gbi:PG2T_11495"/>
<sequence length="148" mass="15643">MAAKFAALAAGQPEDQLCGPTERLLTAMGTMEGLVVAAKDESLLPDQSGRPHSAVTVGAMLCGYVEQEAPGTGVAVGRYTGHNRQQWQRSTPRLDNGDAPRAGCLQITPSSGPAMTPGHTMPPTPTRSQSCSRNRRKSRCLVLSVLSR</sequence>
<keyword evidence="3" id="KW-1185">Reference proteome</keyword>
<evidence type="ECO:0000313" key="3">
    <source>
        <dbReference type="Proteomes" id="UP000092952"/>
    </source>
</evidence>
<proteinExistence type="predicted"/>
<dbReference type="AlphaFoldDB" id="A0A1B1YVL2"/>
<protein>
    <submittedName>
        <fullName evidence="2">Uncharacterized protein</fullName>
    </submittedName>
</protein>
<reference evidence="3" key="1">
    <citation type="submission" date="2016-03" db="EMBL/GenBank/DDBJ databases">
        <title>Complete genome sequence of Solimmundus cernigliae, representing a novel lineage of polycyclic aromatic hydrocarbon degraders within the Gammaproteobacteria.</title>
        <authorList>
            <person name="Singleton D.R."/>
            <person name="Dickey A.N."/>
            <person name="Scholl E.H."/>
            <person name="Wright F.A."/>
            <person name="Aitken M.D."/>
        </authorList>
    </citation>
    <scope>NUCLEOTIDE SEQUENCE [LARGE SCALE GENOMIC DNA]</scope>
    <source>
        <strain evidence="3">TR3.2</strain>
    </source>
</reference>
<evidence type="ECO:0000313" key="2">
    <source>
        <dbReference type="EMBL" id="ANX04728.1"/>
    </source>
</evidence>
<dbReference type="InParanoid" id="A0A1B1YVL2"/>
<dbReference type="OrthoDB" id="9804086at2"/>
<organism evidence="2 3">
    <name type="scientific">Immundisolibacter cernigliae</name>
    <dbReference type="NCBI Taxonomy" id="1810504"/>
    <lineage>
        <taxon>Bacteria</taxon>
        <taxon>Pseudomonadati</taxon>
        <taxon>Pseudomonadota</taxon>
        <taxon>Gammaproteobacteria</taxon>
        <taxon>Immundisolibacterales</taxon>
        <taxon>Immundisolibacteraceae</taxon>
        <taxon>Immundisolibacter</taxon>
    </lineage>
</organism>